<dbReference type="RefSeq" id="WP_129404165.1">
    <property type="nucleotide sequence ID" value="NZ_SBKP01000007.1"/>
</dbReference>
<dbReference type="AlphaFoldDB" id="A0A4Q1KGR3"/>
<dbReference type="OrthoDB" id="8561314at2"/>
<dbReference type="GO" id="GO:0044781">
    <property type="term" value="P:bacterial-type flagellum organization"/>
    <property type="evidence" value="ECO:0007669"/>
    <property type="project" value="UniProtKB-KW"/>
</dbReference>
<evidence type="ECO:0000313" key="4">
    <source>
        <dbReference type="EMBL" id="RXR28747.1"/>
    </source>
</evidence>
<dbReference type="Proteomes" id="UP000290958">
    <property type="component" value="Unassembled WGS sequence"/>
</dbReference>
<keyword evidence="4" id="KW-0282">Flagellum</keyword>
<dbReference type="EMBL" id="SBKP01000007">
    <property type="protein sequence ID" value="RXR28747.1"/>
    <property type="molecule type" value="Genomic_DNA"/>
</dbReference>
<protein>
    <submittedName>
        <fullName evidence="4">Flagellar biosynthesis repressor FlbT</fullName>
    </submittedName>
</protein>
<dbReference type="Pfam" id="PF07378">
    <property type="entry name" value="FlbT"/>
    <property type="match status" value="1"/>
</dbReference>
<keyword evidence="1" id="KW-0678">Repressor</keyword>
<keyword evidence="4" id="KW-0969">Cilium</keyword>
<name>A0A4Q1KGR3_9SPHN</name>
<organism evidence="4 5">
    <name type="scientific">Sphingobium fluviale</name>
    <dbReference type="NCBI Taxonomy" id="2506423"/>
    <lineage>
        <taxon>Bacteria</taxon>
        <taxon>Pseudomonadati</taxon>
        <taxon>Pseudomonadota</taxon>
        <taxon>Alphaproteobacteria</taxon>
        <taxon>Sphingomonadales</taxon>
        <taxon>Sphingomonadaceae</taxon>
        <taxon>Sphingobium</taxon>
    </lineage>
</organism>
<proteinExistence type="predicted"/>
<accession>A0A4Q1KGR3</accession>
<dbReference type="GO" id="GO:0006402">
    <property type="term" value="P:mRNA catabolic process"/>
    <property type="evidence" value="ECO:0007669"/>
    <property type="project" value="InterPro"/>
</dbReference>
<evidence type="ECO:0000256" key="3">
    <source>
        <dbReference type="ARBA" id="ARBA00022884"/>
    </source>
</evidence>
<gene>
    <name evidence="4" type="ORF">EQG66_08465</name>
</gene>
<dbReference type="GO" id="GO:1902209">
    <property type="term" value="P:negative regulation of bacterial-type flagellum assembly"/>
    <property type="evidence" value="ECO:0007669"/>
    <property type="project" value="InterPro"/>
</dbReference>
<evidence type="ECO:0000256" key="2">
    <source>
        <dbReference type="ARBA" id="ARBA00022795"/>
    </source>
</evidence>
<evidence type="ECO:0000256" key="1">
    <source>
        <dbReference type="ARBA" id="ARBA00022491"/>
    </source>
</evidence>
<comment type="caution">
    <text evidence="4">The sequence shown here is derived from an EMBL/GenBank/DDBJ whole genome shotgun (WGS) entry which is preliminary data.</text>
</comment>
<keyword evidence="5" id="KW-1185">Reference proteome</keyword>
<reference evidence="5" key="1">
    <citation type="submission" date="2019-01" db="EMBL/GenBank/DDBJ databases">
        <title>Cytophagaceae bacterium strain CAR-16.</title>
        <authorList>
            <person name="Chen W.-M."/>
        </authorList>
    </citation>
    <scope>NUCLEOTIDE SEQUENCE [LARGE SCALE GENOMIC DNA]</scope>
    <source>
        <strain evidence="5">CHR27</strain>
    </source>
</reference>
<dbReference type="GO" id="GO:0048027">
    <property type="term" value="F:mRNA 5'-UTR binding"/>
    <property type="evidence" value="ECO:0007669"/>
    <property type="project" value="InterPro"/>
</dbReference>
<sequence>MLKIRLRQGEKMVVNGAVLRAGAPTTLWLENDAAILRGREVMRPEEADTPARRLYFSCMMAYLDPARRQHHQHDLVALLDDLLCALESPHAKAACAALACDAANGQYYRALAHCRTLIEHEAALLGLAADSVKH</sequence>
<keyword evidence="4" id="KW-0966">Cell projection</keyword>
<keyword evidence="2" id="KW-1005">Bacterial flagellum biogenesis</keyword>
<dbReference type="InterPro" id="IPR009967">
    <property type="entry name" value="Flagellum_FlbT"/>
</dbReference>
<evidence type="ECO:0000313" key="5">
    <source>
        <dbReference type="Proteomes" id="UP000290958"/>
    </source>
</evidence>
<keyword evidence="3" id="KW-0694">RNA-binding</keyword>